<proteinExistence type="predicted"/>
<accession>A0ACB8D3Q9</accession>
<name>A0ACB8D3Q9_DERSI</name>
<dbReference type="Proteomes" id="UP000821865">
    <property type="component" value="Chromosome 3"/>
</dbReference>
<protein>
    <submittedName>
        <fullName evidence="1">Uncharacterized protein</fullName>
    </submittedName>
</protein>
<dbReference type="EMBL" id="CM023472">
    <property type="protein sequence ID" value="KAH7958904.1"/>
    <property type="molecule type" value="Genomic_DNA"/>
</dbReference>
<evidence type="ECO:0000313" key="2">
    <source>
        <dbReference type="Proteomes" id="UP000821865"/>
    </source>
</evidence>
<reference evidence="1" key="1">
    <citation type="submission" date="2020-05" db="EMBL/GenBank/DDBJ databases">
        <title>Large-scale comparative analyses of tick genomes elucidate their genetic diversity and vector capacities.</title>
        <authorList>
            <person name="Jia N."/>
            <person name="Wang J."/>
            <person name="Shi W."/>
            <person name="Du L."/>
            <person name="Sun Y."/>
            <person name="Zhan W."/>
            <person name="Jiang J."/>
            <person name="Wang Q."/>
            <person name="Zhang B."/>
            <person name="Ji P."/>
            <person name="Sakyi L.B."/>
            <person name="Cui X."/>
            <person name="Yuan T."/>
            <person name="Jiang B."/>
            <person name="Yang W."/>
            <person name="Lam T.T.-Y."/>
            <person name="Chang Q."/>
            <person name="Ding S."/>
            <person name="Wang X."/>
            <person name="Zhu J."/>
            <person name="Ruan X."/>
            <person name="Zhao L."/>
            <person name="Wei J."/>
            <person name="Que T."/>
            <person name="Du C."/>
            <person name="Cheng J."/>
            <person name="Dai P."/>
            <person name="Han X."/>
            <person name="Huang E."/>
            <person name="Gao Y."/>
            <person name="Liu J."/>
            <person name="Shao H."/>
            <person name="Ye R."/>
            <person name="Li L."/>
            <person name="Wei W."/>
            <person name="Wang X."/>
            <person name="Wang C."/>
            <person name="Yang T."/>
            <person name="Huo Q."/>
            <person name="Li W."/>
            <person name="Guo W."/>
            <person name="Chen H."/>
            <person name="Zhou L."/>
            <person name="Ni X."/>
            <person name="Tian J."/>
            <person name="Zhou Y."/>
            <person name="Sheng Y."/>
            <person name="Liu T."/>
            <person name="Pan Y."/>
            <person name="Xia L."/>
            <person name="Li J."/>
            <person name="Zhao F."/>
            <person name="Cao W."/>
        </authorList>
    </citation>
    <scope>NUCLEOTIDE SEQUENCE</scope>
    <source>
        <strain evidence="1">Dsil-2018</strain>
    </source>
</reference>
<organism evidence="1 2">
    <name type="scientific">Dermacentor silvarum</name>
    <name type="common">Tick</name>
    <dbReference type="NCBI Taxonomy" id="543639"/>
    <lineage>
        <taxon>Eukaryota</taxon>
        <taxon>Metazoa</taxon>
        <taxon>Ecdysozoa</taxon>
        <taxon>Arthropoda</taxon>
        <taxon>Chelicerata</taxon>
        <taxon>Arachnida</taxon>
        <taxon>Acari</taxon>
        <taxon>Parasitiformes</taxon>
        <taxon>Ixodida</taxon>
        <taxon>Ixodoidea</taxon>
        <taxon>Ixodidae</taxon>
        <taxon>Rhipicephalinae</taxon>
        <taxon>Dermacentor</taxon>
    </lineage>
</organism>
<comment type="caution">
    <text evidence="1">The sequence shown here is derived from an EMBL/GenBank/DDBJ whole genome shotgun (WGS) entry which is preliminary data.</text>
</comment>
<gene>
    <name evidence="1" type="ORF">HPB49_006370</name>
</gene>
<keyword evidence="2" id="KW-1185">Reference proteome</keyword>
<sequence>MPHEEMVVGEQISKEEAESNGWITAHRKRNADKTRVENETHKARQNDARPKRHLRRQTSAPSSNDHHSGQNHRTTTEFDAEASEDARNSLIPRFWQGKSWFSQNFHLSPDHAEPPRQHCRLEGNAGPREPVRGPEHPVTVMDTDHENEDQMEDASGVEEDFLLPDGVINGGSATDAGNSAKEGQWKIALSLRTRKQLKRQARDAQIADEEKNLSHEGQLRLARRQGVEKDNMASSVSVARHGAHAQENYRGRSDKDFVKPPDLQTHQVARAISQASGSPQECRGEDFLLRLRPGSNIIVVSTPYERTAELVMKITSLNIQGKQHPVNAYISTPEHLLKGVIHGIDEGTTEDELMANLRVRTQGVKIMHARMFGKTRTAIILLDGPIVPRYVYYYGGEIPCRIYQPTRQFCYTCRNAGHRADVCPEPTVKACKNCNLQNPEEGHKCEPECALCGGVHVTAAPECRNKLKRVPPRGRPPTQPTKKTTKHQSRPKTENIPKKRWLGSDRDGSSSPERSRSRSKSGSRTRNATTQAPRNATAERSRSRSSSGSQVRNNSQPTWADKATKTAAAAATSLNRGAKRRAGPEPMDEETLNVSAVKQLLDQLRSDIVTEISPIKLQLSEHTARLQILESDRQRALPACTSAHTTDCGPIGHVMRRTSTRRAAVTDDRVDPSATALST</sequence>
<evidence type="ECO:0000313" key="1">
    <source>
        <dbReference type="EMBL" id="KAH7958904.1"/>
    </source>
</evidence>